<evidence type="ECO:0000256" key="3">
    <source>
        <dbReference type="ARBA" id="ARBA00023163"/>
    </source>
</evidence>
<dbReference type="PROSITE" id="PS01124">
    <property type="entry name" value="HTH_ARAC_FAMILY_2"/>
    <property type="match status" value="1"/>
</dbReference>
<dbReference type="PANTHER" id="PTHR46796">
    <property type="entry name" value="HTH-TYPE TRANSCRIPTIONAL ACTIVATOR RHAS-RELATED"/>
    <property type="match status" value="1"/>
</dbReference>
<evidence type="ECO:0000313" key="5">
    <source>
        <dbReference type="EMBL" id="UWP96636.1"/>
    </source>
</evidence>
<dbReference type="InterPro" id="IPR029062">
    <property type="entry name" value="Class_I_gatase-like"/>
</dbReference>
<dbReference type="SUPFAM" id="SSF52317">
    <property type="entry name" value="Class I glutamine amidotransferase-like"/>
    <property type="match status" value="1"/>
</dbReference>
<dbReference type="InterPro" id="IPR018060">
    <property type="entry name" value="HTH_AraC"/>
</dbReference>
<feature type="domain" description="HTH araC/xylS-type" evidence="4">
    <location>
        <begin position="225"/>
        <end position="323"/>
    </location>
</feature>
<dbReference type="InterPro" id="IPR050204">
    <property type="entry name" value="AraC_XylS_family_regulators"/>
</dbReference>
<dbReference type="Gene3D" id="3.40.50.880">
    <property type="match status" value="1"/>
</dbReference>
<dbReference type="GO" id="GO:0003700">
    <property type="term" value="F:DNA-binding transcription factor activity"/>
    <property type="evidence" value="ECO:0007669"/>
    <property type="project" value="InterPro"/>
</dbReference>
<dbReference type="EMBL" id="CP080776">
    <property type="protein sequence ID" value="UWP96636.1"/>
    <property type="molecule type" value="Genomic_DNA"/>
</dbReference>
<gene>
    <name evidence="5" type="ORF">K3X48_06580</name>
</gene>
<evidence type="ECO:0000256" key="2">
    <source>
        <dbReference type="ARBA" id="ARBA00023125"/>
    </source>
</evidence>
<dbReference type="InterPro" id="IPR018062">
    <property type="entry name" value="HTH_AraC-typ_CS"/>
</dbReference>
<organism evidence="5 6">
    <name type="scientific">Aliiroseovarius crassostreae</name>
    <dbReference type="NCBI Taxonomy" id="154981"/>
    <lineage>
        <taxon>Bacteria</taxon>
        <taxon>Pseudomonadati</taxon>
        <taxon>Pseudomonadota</taxon>
        <taxon>Alphaproteobacteria</taxon>
        <taxon>Rhodobacterales</taxon>
        <taxon>Paracoccaceae</taxon>
        <taxon>Aliiroseovarius</taxon>
    </lineage>
</organism>
<keyword evidence="1" id="KW-0805">Transcription regulation</keyword>
<evidence type="ECO:0000313" key="6">
    <source>
        <dbReference type="Proteomes" id="UP001057991"/>
    </source>
</evidence>
<evidence type="ECO:0000259" key="4">
    <source>
        <dbReference type="PROSITE" id="PS01124"/>
    </source>
</evidence>
<dbReference type="PROSITE" id="PS00041">
    <property type="entry name" value="HTH_ARAC_FAMILY_1"/>
    <property type="match status" value="1"/>
</dbReference>
<dbReference type="Pfam" id="PF12833">
    <property type="entry name" value="HTH_18"/>
    <property type="match status" value="1"/>
</dbReference>
<dbReference type="AlphaFoldDB" id="A0A9Q9HCA8"/>
<reference evidence="5" key="1">
    <citation type="submission" date="2021-08" db="EMBL/GenBank/DDBJ databases">
        <authorList>
            <person name="Nwanade C."/>
            <person name="Wang M."/>
            <person name="Masoudi A."/>
            <person name="Yu Z."/>
            <person name="Liu J."/>
        </authorList>
    </citation>
    <scope>NUCLEOTIDE SEQUENCE</scope>
    <source>
        <strain evidence="5">S056</strain>
    </source>
</reference>
<dbReference type="Gene3D" id="1.10.10.60">
    <property type="entry name" value="Homeodomain-like"/>
    <property type="match status" value="2"/>
</dbReference>
<dbReference type="GO" id="GO:0043565">
    <property type="term" value="F:sequence-specific DNA binding"/>
    <property type="evidence" value="ECO:0007669"/>
    <property type="project" value="InterPro"/>
</dbReference>
<dbReference type="InterPro" id="IPR009057">
    <property type="entry name" value="Homeodomain-like_sf"/>
</dbReference>
<dbReference type="SMART" id="SM00342">
    <property type="entry name" value="HTH_ARAC"/>
    <property type="match status" value="1"/>
</dbReference>
<proteinExistence type="predicted"/>
<protein>
    <submittedName>
        <fullName evidence="5">Helix-turn-helix domain-containing protein</fullName>
    </submittedName>
</protein>
<evidence type="ECO:0000256" key="1">
    <source>
        <dbReference type="ARBA" id="ARBA00023015"/>
    </source>
</evidence>
<dbReference type="SUPFAM" id="SSF46689">
    <property type="entry name" value="Homeodomain-like"/>
    <property type="match status" value="2"/>
</dbReference>
<dbReference type="RefSeq" id="WP_259806682.1">
    <property type="nucleotide sequence ID" value="NZ_CP080774.1"/>
</dbReference>
<sequence length="338" mass="36862">MTKANEQIEAIHLGILVFPGFPMACLTSCIEPLRAANEISGKDVFQWRVVAEQNAPVTSSAAVAFAPDTTLSEVAGLDYLFFVSSPDGGFENPSRAGAALQRHIRSGGVLGAFSGGVFPLTRTGLTRGDPMSVHWCYSAAFQAEFPDVPIETTVICDAPSIKSVSGASAVFDYMLNLIEARLGGDIMAEVACWFQHPLIRSATVSQKTPAIQREQSEDMLPKPVARAIQLFSEHIDSPLQISEVAQTLGVSTRSLERSFKDATGQSPLKYYRAVRMKQARQLVLYTNEPVTDIAYMVGYSTPVTFLRHYRESHGITPISDRRKRNSLRVSEGDCLPSG</sequence>
<dbReference type="Proteomes" id="UP001057991">
    <property type="component" value="Chromosome"/>
</dbReference>
<name>A0A9Q9HCA8_9RHOB</name>
<dbReference type="CDD" id="cd03136">
    <property type="entry name" value="GATase1_AraC_ArgR_like"/>
    <property type="match status" value="1"/>
</dbReference>
<keyword evidence="3" id="KW-0804">Transcription</keyword>
<accession>A0A9Q9HCA8</accession>
<keyword evidence="2" id="KW-0238">DNA-binding</keyword>